<keyword evidence="3" id="KW-1185">Reference proteome</keyword>
<comment type="caution">
    <text evidence="2">The sequence shown here is derived from an EMBL/GenBank/DDBJ whole genome shotgun (WGS) entry which is preliminary data.</text>
</comment>
<evidence type="ECO:0000259" key="1">
    <source>
        <dbReference type="Pfam" id="PF02602"/>
    </source>
</evidence>
<reference evidence="2" key="2">
    <citation type="journal article" date="2023" name="ISME Commun">
        <title>Characterization of a bloom-associated alphaproteobacterial lineage, 'Candidatus Phycosocius': insights into freshwater algal-bacterial interactions.</title>
        <authorList>
            <person name="Tanabe Y."/>
            <person name="Yamaguchi H."/>
            <person name="Yoshida M."/>
            <person name="Kai A."/>
            <person name="Okazaki Y."/>
        </authorList>
    </citation>
    <scope>NUCLEOTIDE SEQUENCE</scope>
    <source>
        <strain evidence="2">BOTRYCO-1</strain>
    </source>
</reference>
<name>A0ABQ4PVX9_9PROT</name>
<dbReference type="Proteomes" id="UP001161064">
    <property type="component" value="Unassembled WGS sequence"/>
</dbReference>
<dbReference type="InterPro" id="IPR003754">
    <property type="entry name" value="4pyrrol_synth_uPrphyn_synth"/>
</dbReference>
<protein>
    <recommendedName>
        <fullName evidence="1">Tetrapyrrole biosynthesis uroporphyrinogen III synthase domain-containing protein</fullName>
    </recommendedName>
</protein>
<gene>
    <name evidence="2" type="ORF">PsB1_1350</name>
</gene>
<reference evidence="2" key="1">
    <citation type="submission" date="2021-05" db="EMBL/GenBank/DDBJ databases">
        <authorList>
            <person name="Tanabe Y."/>
        </authorList>
    </citation>
    <scope>NUCLEOTIDE SEQUENCE</scope>
    <source>
        <strain evidence="2">BOTRYCO-1</strain>
    </source>
</reference>
<organism evidence="2 3">
    <name type="scientific">Candidatus Phycosocius spiralis</name>
    <dbReference type="NCBI Taxonomy" id="2815099"/>
    <lineage>
        <taxon>Bacteria</taxon>
        <taxon>Pseudomonadati</taxon>
        <taxon>Pseudomonadota</taxon>
        <taxon>Alphaproteobacteria</taxon>
        <taxon>Caulobacterales</taxon>
        <taxon>Caulobacterales incertae sedis</taxon>
        <taxon>Candidatus Phycosocius</taxon>
    </lineage>
</organism>
<dbReference type="Pfam" id="PF02602">
    <property type="entry name" value="HEM4"/>
    <property type="match status" value="1"/>
</dbReference>
<dbReference type="Gene3D" id="3.40.50.10090">
    <property type="match status" value="2"/>
</dbReference>
<proteinExistence type="predicted"/>
<evidence type="ECO:0000313" key="2">
    <source>
        <dbReference type="EMBL" id="GIU67196.1"/>
    </source>
</evidence>
<dbReference type="InterPro" id="IPR036108">
    <property type="entry name" value="4pyrrol_syn_uPrphyn_synt_sf"/>
</dbReference>
<sequence length="235" mass="25040">MITRTLPGANTTAQMVRTLGFEPIIVPAAHIEYTPKDIDLDGVQALLMTSAAAARALVMTQALQVIPLYAVGDATAQAAISAGFQNVISAGGDGANLAVLAADRLNPRNGALVHVRGREVAGDVTGMLQACGFEARHLEVYVTHDHPEFKPRVTDCIRSKVGYVLIHSPAGARRFCAAVTNPKLDLSGWNVVGMSQACLKLLDNLNFKSFIRADSPDDAALHAALVHHYEHQGLE</sequence>
<dbReference type="SUPFAM" id="SSF69618">
    <property type="entry name" value="HemD-like"/>
    <property type="match status" value="1"/>
</dbReference>
<dbReference type="EMBL" id="BPFZ01000007">
    <property type="protein sequence ID" value="GIU67196.1"/>
    <property type="molecule type" value="Genomic_DNA"/>
</dbReference>
<evidence type="ECO:0000313" key="3">
    <source>
        <dbReference type="Proteomes" id="UP001161064"/>
    </source>
</evidence>
<accession>A0ABQ4PVX9</accession>
<dbReference type="CDD" id="cd06578">
    <property type="entry name" value="HemD"/>
    <property type="match status" value="1"/>
</dbReference>
<feature type="domain" description="Tetrapyrrole biosynthesis uroporphyrinogen III synthase" evidence="1">
    <location>
        <begin position="12"/>
        <end position="221"/>
    </location>
</feature>